<keyword evidence="7 14" id="KW-0418">Kinase</keyword>
<dbReference type="PANTHER" id="PTHR43071">
    <property type="entry name" value="2-AMINO-4-HYDROXY-6-HYDROXYMETHYLDIHYDROPTERIDINE PYROPHOSPHOKINASE"/>
    <property type="match status" value="1"/>
</dbReference>
<comment type="similarity">
    <text evidence="2">Belongs to the HPPK family.</text>
</comment>
<evidence type="ECO:0000256" key="9">
    <source>
        <dbReference type="ARBA" id="ARBA00022909"/>
    </source>
</evidence>
<dbReference type="GO" id="GO:0046654">
    <property type="term" value="P:tetrahydrofolate biosynthetic process"/>
    <property type="evidence" value="ECO:0007669"/>
    <property type="project" value="UniProtKB-UniPathway"/>
</dbReference>
<evidence type="ECO:0000256" key="8">
    <source>
        <dbReference type="ARBA" id="ARBA00022840"/>
    </source>
</evidence>
<gene>
    <name evidence="14" type="ORF">M099_3470</name>
</gene>
<keyword evidence="9" id="KW-0289">Folate biosynthesis</keyword>
<organism evidence="14 15">
    <name type="scientific">Phocaeicola vulgatus str. 3975 RP4</name>
    <dbReference type="NCBI Taxonomy" id="1339352"/>
    <lineage>
        <taxon>Bacteria</taxon>
        <taxon>Pseudomonadati</taxon>
        <taxon>Bacteroidota</taxon>
        <taxon>Bacteroidia</taxon>
        <taxon>Bacteroidales</taxon>
        <taxon>Bacteroidaceae</taxon>
        <taxon>Phocaeicola</taxon>
    </lineage>
</organism>
<evidence type="ECO:0000256" key="7">
    <source>
        <dbReference type="ARBA" id="ARBA00022777"/>
    </source>
</evidence>
<dbReference type="Pfam" id="PF01288">
    <property type="entry name" value="HPPK"/>
    <property type="match status" value="1"/>
</dbReference>
<evidence type="ECO:0000256" key="6">
    <source>
        <dbReference type="ARBA" id="ARBA00022741"/>
    </source>
</evidence>
<name>A0A069S8J6_PHOVU</name>
<dbReference type="EC" id="2.7.6.3" evidence="3"/>
<comment type="function">
    <text evidence="10">Catalyzes the transfer of pyrophosphate from adenosine triphosphate (ATP) to 6-hydroxymethyl-7,8-dihydropterin, an enzymatic step in folate biosynthesis pathway.</text>
</comment>
<comment type="caution">
    <text evidence="14">The sequence shown here is derived from an EMBL/GenBank/DDBJ whole genome shotgun (WGS) entry which is preliminary data.</text>
</comment>
<evidence type="ECO:0000256" key="11">
    <source>
        <dbReference type="ARBA" id="ARBA00029766"/>
    </source>
</evidence>
<dbReference type="GO" id="GO:0046656">
    <property type="term" value="P:folic acid biosynthetic process"/>
    <property type="evidence" value="ECO:0007669"/>
    <property type="project" value="UniProtKB-KW"/>
</dbReference>
<evidence type="ECO:0000256" key="1">
    <source>
        <dbReference type="ARBA" id="ARBA00005051"/>
    </source>
</evidence>
<keyword evidence="8" id="KW-0067">ATP-binding</keyword>
<evidence type="ECO:0000259" key="13">
    <source>
        <dbReference type="Pfam" id="PF01288"/>
    </source>
</evidence>
<dbReference type="GO" id="GO:0003848">
    <property type="term" value="F:2-amino-4-hydroxy-6-hydroxymethyldihydropteridine diphosphokinase activity"/>
    <property type="evidence" value="ECO:0007669"/>
    <property type="project" value="UniProtKB-EC"/>
</dbReference>
<feature type="domain" description="7,8-dihydro-6-hydroxymethylpterin-pyrophosphokinase" evidence="13">
    <location>
        <begin position="8"/>
        <end position="118"/>
    </location>
</feature>
<dbReference type="RefSeq" id="WP_005842059.1">
    <property type="nucleotide sequence ID" value="NZ_JNHM01000094.1"/>
</dbReference>
<protein>
    <recommendedName>
        <fullName evidence="4">2-amino-4-hydroxy-6-hydroxymethyldihydropteridine pyrophosphokinase</fullName>
        <ecNumber evidence="3">2.7.6.3</ecNumber>
    </recommendedName>
    <alternativeName>
        <fullName evidence="11">6-hydroxymethyl-7,8-dihydropterin pyrophosphokinase</fullName>
    </alternativeName>
    <alternativeName>
        <fullName evidence="12">7,8-dihydro-6-hydroxymethylpterin-pyrophosphokinase</fullName>
    </alternativeName>
</protein>
<evidence type="ECO:0000256" key="10">
    <source>
        <dbReference type="ARBA" id="ARBA00029409"/>
    </source>
</evidence>
<evidence type="ECO:0000313" key="14">
    <source>
        <dbReference type="EMBL" id="KDS47790.1"/>
    </source>
</evidence>
<evidence type="ECO:0000256" key="5">
    <source>
        <dbReference type="ARBA" id="ARBA00022679"/>
    </source>
</evidence>
<dbReference type="UniPathway" id="UPA00077">
    <property type="reaction ID" value="UER00155"/>
</dbReference>
<keyword evidence="5" id="KW-0808">Transferase</keyword>
<keyword evidence="6" id="KW-0547">Nucleotide-binding</keyword>
<proteinExistence type="inferred from homology"/>
<dbReference type="GO" id="GO:0005524">
    <property type="term" value="F:ATP binding"/>
    <property type="evidence" value="ECO:0007669"/>
    <property type="project" value="UniProtKB-KW"/>
</dbReference>
<dbReference type="InterPro" id="IPR035907">
    <property type="entry name" value="Hppk_sf"/>
</dbReference>
<dbReference type="InterPro" id="IPR000550">
    <property type="entry name" value="Hppk"/>
</dbReference>
<dbReference type="Gene3D" id="3.30.70.560">
    <property type="entry name" value="7,8-Dihydro-6-hydroxymethylpterin-pyrophosphokinase HPPK"/>
    <property type="match status" value="1"/>
</dbReference>
<dbReference type="GeneID" id="5304290"/>
<accession>A0A069S8J6</accession>
<dbReference type="AlphaFoldDB" id="A0A069S8J6"/>
<dbReference type="PANTHER" id="PTHR43071:SF1">
    <property type="entry name" value="2-AMINO-4-HYDROXY-6-HYDROXYMETHYLDIHYDROPTERIDINE PYROPHOSPHOKINASE"/>
    <property type="match status" value="1"/>
</dbReference>
<reference evidence="14 15" key="1">
    <citation type="submission" date="2014-04" db="EMBL/GenBank/DDBJ databases">
        <authorList>
            <person name="Sears C."/>
            <person name="Carroll K."/>
            <person name="Sack B.R."/>
            <person name="Qadri F."/>
            <person name="Myers L.L."/>
            <person name="Chung G.-T."/>
            <person name="Escheverria P."/>
            <person name="Fraser C.M."/>
            <person name="Sadzewicz L."/>
            <person name="Shefchek K.A."/>
            <person name="Tallon L."/>
            <person name="Das S.P."/>
            <person name="Daugherty S."/>
            <person name="Mongodin E.F."/>
        </authorList>
    </citation>
    <scope>NUCLEOTIDE SEQUENCE [LARGE SCALE GENOMIC DNA]</scope>
    <source>
        <strain evidence="14 15">3975 RP4</strain>
    </source>
</reference>
<dbReference type="EMBL" id="JNHM01000094">
    <property type="protein sequence ID" value="KDS47790.1"/>
    <property type="molecule type" value="Genomic_DNA"/>
</dbReference>
<evidence type="ECO:0000256" key="4">
    <source>
        <dbReference type="ARBA" id="ARBA00016218"/>
    </source>
</evidence>
<evidence type="ECO:0000256" key="3">
    <source>
        <dbReference type="ARBA" id="ARBA00013253"/>
    </source>
</evidence>
<dbReference type="PATRIC" id="fig|1339352.3.peg.3291"/>
<dbReference type="SUPFAM" id="SSF55083">
    <property type="entry name" value="6-hydroxymethyl-7,8-dihydropterin pyrophosphokinase, HPPK"/>
    <property type="match status" value="1"/>
</dbReference>
<sequence length="124" mass="14211">MDEHHCLLCMGSNTNRYAQLSVAREALRTTFPDIHFGEMMETEAVGSGFHSPFSNQLAKFSTTLSPDSVRDLFKELERRSGRIPEDKAQGVVKLDIDLLVFDNKILKPEDMEREYIRRGMSVLF</sequence>
<comment type="pathway">
    <text evidence="1">Cofactor biosynthesis; tetrahydrofolate biosynthesis; 2-amino-4-hydroxy-6-hydroxymethyl-7,8-dihydropteridine diphosphate from 7,8-dihydroneopterin triphosphate: step 4/4.</text>
</comment>
<evidence type="ECO:0000256" key="2">
    <source>
        <dbReference type="ARBA" id="ARBA00005810"/>
    </source>
</evidence>
<evidence type="ECO:0000256" key="12">
    <source>
        <dbReference type="ARBA" id="ARBA00033413"/>
    </source>
</evidence>
<dbReference type="GO" id="GO:0016301">
    <property type="term" value="F:kinase activity"/>
    <property type="evidence" value="ECO:0007669"/>
    <property type="project" value="UniProtKB-KW"/>
</dbReference>
<evidence type="ECO:0000313" key="15">
    <source>
        <dbReference type="Proteomes" id="UP000027661"/>
    </source>
</evidence>
<dbReference type="Proteomes" id="UP000027661">
    <property type="component" value="Unassembled WGS sequence"/>
</dbReference>